<evidence type="ECO:0000313" key="2">
    <source>
        <dbReference type="Proteomes" id="UP000789405"/>
    </source>
</evidence>
<protein>
    <submittedName>
        <fullName evidence="1">27013_t:CDS:1</fullName>
    </submittedName>
</protein>
<dbReference type="AlphaFoldDB" id="A0A9N9D6H4"/>
<reference evidence="1" key="1">
    <citation type="submission" date="2021-06" db="EMBL/GenBank/DDBJ databases">
        <authorList>
            <person name="Kallberg Y."/>
            <person name="Tangrot J."/>
            <person name="Rosling A."/>
        </authorList>
    </citation>
    <scope>NUCLEOTIDE SEQUENCE</scope>
    <source>
        <strain evidence="1">MA453B</strain>
    </source>
</reference>
<dbReference type="Proteomes" id="UP000789405">
    <property type="component" value="Unassembled WGS sequence"/>
</dbReference>
<sequence length="337" mass="38893">MATIASLPDDILYIISKDLGFLSTLALRSTCRTLYLSFSDAVTFSHVFIPSSISHDQFAKLFSHLKSTNKLSFIHQFTFNNSQIKAEDIISVLENCENLQELNILGCKEVKLLPITTAMKNLYQEKTENCEEEKKLYTKKHRLQKLKKIVLTRCVGGKRHSLMIKKILEDLQILKRYQRQEDFNKGRNINCYYENQNNVCSTSYNNIDTISTISTTMSNMMPAVLMSNSVNIYTNVNFTNPITCNKNTSEKDDTNDGIFQFQSCSDLSCELCNLKCAGCNTKYKYWDEFWIKCGWCKDRHFCGGCVIDASKKNVFKTYAFQFMRIKLCQMFDLPCPH</sequence>
<evidence type="ECO:0000313" key="1">
    <source>
        <dbReference type="EMBL" id="CAG8624585.1"/>
    </source>
</evidence>
<dbReference type="Gene3D" id="3.80.10.10">
    <property type="entry name" value="Ribonuclease Inhibitor"/>
    <property type="match status" value="1"/>
</dbReference>
<proteinExistence type="predicted"/>
<dbReference type="OrthoDB" id="2351612at2759"/>
<accession>A0A9N9D6H4</accession>
<name>A0A9N9D6H4_9GLOM</name>
<gene>
    <name evidence="1" type="ORF">DERYTH_LOCUS8820</name>
</gene>
<keyword evidence="2" id="KW-1185">Reference proteome</keyword>
<dbReference type="InterPro" id="IPR032675">
    <property type="entry name" value="LRR_dom_sf"/>
</dbReference>
<organism evidence="1 2">
    <name type="scientific">Dentiscutata erythropus</name>
    <dbReference type="NCBI Taxonomy" id="1348616"/>
    <lineage>
        <taxon>Eukaryota</taxon>
        <taxon>Fungi</taxon>
        <taxon>Fungi incertae sedis</taxon>
        <taxon>Mucoromycota</taxon>
        <taxon>Glomeromycotina</taxon>
        <taxon>Glomeromycetes</taxon>
        <taxon>Diversisporales</taxon>
        <taxon>Gigasporaceae</taxon>
        <taxon>Dentiscutata</taxon>
    </lineage>
</organism>
<dbReference type="EMBL" id="CAJVPY010004638">
    <property type="protein sequence ID" value="CAG8624585.1"/>
    <property type="molecule type" value="Genomic_DNA"/>
</dbReference>
<comment type="caution">
    <text evidence="1">The sequence shown here is derived from an EMBL/GenBank/DDBJ whole genome shotgun (WGS) entry which is preliminary data.</text>
</comment>